<name>A0A6C2TVQ1_PONDE</name>
<dbReference type="Pfam" id="PF00498">
    <property type="entry name" value="FHA"/>
    <property type="match status" value="1"/>
</dbReference>
<dbReference type="InterPro" id="IPR008984">
    <property type="entry name" value="SMAD_FHA_dom_sf"/>
</dbReference>
<dbReference type="AlphaFoldDB" id="A0A6C2TVQ1"/>
<dbReference type="CDD" id="cd00060">
    <property type="entry name" value="FHA"/>
    <property type="match status" value="1"/>
</dbReference>
<keyword evidence="3" id="KW-1185">Reference proteome</keyword>
<accession>A0A6C2TVQ1</accession>
<feature type="domain" description="FHA" evidence="1">
    <location>
        <begin position="74"/>
        <end position="123"/>
    </location>
</feature>
<reference evidence="2 3" key="1">
    <citation type="submission" date="2019-04" db="EMBL/GenBank/DDBJ databases">
        <authorList>
            <person name="Van Vliet M D."/>
        </authorList>
    </citation>
    <scope>NUCLEOTIDE SEQUENCE [LARGE SCALE GENOMIC DNA]</scope>
    <source>
        <strain evidence="2 3">F1</strain>
    </source>
</reference>
<dbReference type="RefSeq" id="WP_136077370.1">
    <property type="nucleotide sequence ID" value="NZ_CAAHFG010000001.1"/>
</dbReference>
<evidence type="ECO:0000313" key="2">
    <source>
        <dbReference type="EMBL" id="VGO11627.1"/>
    </source>
</evidence>
<proteinExistence type="predicted"/>
<evidence type="ECO:0000259" key="1">
    <source>
        <dbReference type="PROSITE" id="PS50006"/>
    </source>
</evidence>
<dbReference type="PROSITE" id="PS50006">
    <property type="entry name" value="FHA_DOMAIN"/>
    <property type="match status" value="1"/>
</dbReference>
<protein>
    <submittedName>
        <fullName evidence="2">FHA domain-containing protein FhaA</fullName>
    </submittedName>
</protein>
<sequence length="146" mass="15775">MKEKDRSMSDTHLLKAIQAGTDETGAFFATRDWGFDRLRASVDSRGDPIDRDGAIVLEGDGAPVLSIPFARMPATIGSGETADYRLEHAGISRLHCLLEPVGSLVRIRDKGSTNGVLLNGKKVKVEELCDGDELQLGSAVLRIRIA</sequence>
<dbReference type="SMART" id="SM00240">
    <property type="entry name" value="FHA"/>
    <property type="match status" value="1"/>
</dbReference>
<gene>
    <name evidence="2" type="primary">fhaA_1</name>
    <name evidence="2" type="ORF">PDESU_00172</name>
</gene>
<evidence type="ECO:0000313" key="3">
    <source>
        <dbReference type="Proteomes" id="UP000366872"/>
    </source>
</evidence>
<dbReference type="Proteomes" id="UP000366872">
    <property type="component" value="Unassembled WGS sequence"/>
</dbReference>
<dbReference type="SUPFAM" id="SSF49879">
    <property type="entry name" value="SMAD/FHA domain"/>
    <property type="match status" value="1"/>
</dbReference>
<organism evidence="2 3">
    <name type="scientific">Pontiella desulfatans</name>
    <dbReference type="NCBI Taxonomy" id="2750659"/>
    <lineage>
        <taxon>Bacteria</taxon>
        <taxon>Pseudomonadati</taxon>
        <taxon>Kiritimatiellota</taxon>
        <taxon>Kiritimatiellia</taxon>
        <taxon>Kiritimatiellales</taxon>
        <taxon>Pontiellaceae</taxon>
        <taxon>Pontiella</taxon>
    </lineage>
</organism>
<dbReference type="InterPro" id="IPR000253">
    <property type="entry name" value="FHA_dom"/>
</dbReference>
<dbReference type="Gene3D" id="2.60.200.20">
    <property type="match status" value="1"/>
</dbReference>
<dbReference type="EMBL" id="CAAHFG010000001">
    <property type="protein sequence ID" value="VGO11627.1"/>
    <property type="molecule type" value="Genomic_DNA"/>
</dbReference>